<protein>
    <submittedName>
        <fullName evidence="2">Uncharacterized protein with PQ loop repeat</fullName>
    </submittedName>
</protein>
<evidence type="ECO:0000313" key="3">
    <source>
        <dbReference type="Proteomes" id="UP000570361"/>
    </source>
</evidence>
<keyword evidence="1" id="KW-0472">Membrane</keyword>
<reference evidence="2 3" key="1">
    <citation type="submission" date="2020-08" db="EMBL/GenBank/DDBJ databases">
        <title>Genomic Encyclopedia of Type Strains, Phase III (KMG-III): the genomes of soil and plant-associated and newly described type strains.</title>
        <authorList>
            <person name="Whitman W."/>
        </authorList>
    </citation>
    <scope>NUCLEOTIDE SEQUENCE [LARGE SCALE GENOMIC DNA]</scope>
    <source>
        <strain evidence="2 3">CECT 5862</strain>
    </source>
</reference>
<keyword evidence="3" id="KW-1185">Reference proteome</keyword>
<name>A0A7W5FMX6_9BACL</name>
<evidence type="ECO:0000256" key="1">
    <source>
        <dbReference type="SAM" id="Phobius"/>
    </source>
</evidence>
<dbReference type="AlphaFoldDB" id="A0A7W5FMX6"/>
<organism evidence="2 3">
    <name type="scientific">Paenibacillus phyllosphaerae</name>
    <dbReference type="NCBI Taxonomy" id="274593"/>
    <lineage>
        <taxon>Bacteria</taxon>
        <taxon>Bacillati</taxon>
        <taxon>Bacillota</taxon>
        <taxon>Bacilli</taxon>
        <taxon>Bacillales</taxon>
        <taxon>Paenibacillaceae</taxon>
        <taxon>Paenibacillus</taxon>
    </lineage>
</organism>
<accession>A0A7W5FMX6</accession>
<gene>
    <name evidence="2" type="ORF">FHS18_002778</name>
</gene>
<keyword evidence="1" id="KW-0812">Transmembrane</keyword>
<dbReference type="EMBL" id="JACHXK010000005">
    <property type="protein sequence ID" value="MBB3110711.1"/>
    <property type="molecule type" value="Genomic_DNA"/>
</dbReference>
<dbReference type="Proteomes" id="UP000570361">
    <property type="component" value="Unassembled WGS sequence"/>
</dbReference>
<sequence>MGVLFFLLFVILFISGVILVIKHRKNTRNVVKIIFWCIVIGLPIYLLMNHRLNRMHKLEIHRVIEFYGGHVEEIKKVNSKDSPFGESGSANTIYKIQYLSNGEVLTAWYRAIDNIGDIHEPVSKGYDEQWIMDQK</sequence>
<keyword evidence="1" id="KW-1133">Transmembrane helix</keyword>
<evidence type="ECO:0000313" key="2">
    <source>
        <dbReference type="EMBL" id="MBB3110711.1"/>
    </source>
</evidence>
<feature type="transmembrane region" description="Helical" evidence="1">
    <location>
        <begin position="29"/>
        <end position="48"/>
    </location>
</feature>
<proteinExistence type="predicted"/>
<comment type="caution">
    <text evidence="2">The sequence shown here is derived from an EMBL/GenBank/DDBJ whole genome shotgun (WGS) entry which is preliminary data.</text>
</comment>